<evidence type="ECO:0000256" key="4">
    <source>
        <dbReference type="ARBA" id="ARBA00023098"/>
    </source>
</evidence>
<name>A0AAP0HKY8_9MAGN</name>
<comment type="caution">
    <text evidence="5">Lacks conserved residue(s) required for the propagation of feature annotation.</text>
</comment>
<keyword evidence="9" id="KW-1185">Reference proteome</keyword>
<evidence type="ECO:0000313" key="8">
    <source>
        <dbReference type="EMBL" id="KAK9088527.1"/>
    </source>
</evidence>
<evidence type="ECO:0000259" key="7">
    <source>
        <dbReference type="PROSITE" id="PS51635"/>
    </source>
</evidence>
<proteinExistence type="inferred from homology"/>
<comment type="domain">
    <text evidence="6">The nitrogen atoms of the two glycine residues in the GGXR motif define the oxyanion hole, and stabilize the oxyanion that forms during the nucleophilic attack by the catalytic serine during substrate cleavage.</text>
</comment>
<dbReference type="PANTHER" id="PTHR32241:SF12">
    <property type="entry name" value="OS03G0784100 PROTEIN"/>
    <property type="match status" value="1"/>
</dbReference>
<comment type="function">
    <text evidence="6">Lipolytic acyl hydrolase (LAH).</text>
</comment>
<protein>
    <recommendedName>
        <fullName evidence="6">Patatin</fullName>
        <ecNumber evidence="6">3.1.1.-</ecNumber>
    </recommendedName>
</protein>
<feature type="domain" description="PNPLA" evidence="7">
    <location>
        <begin position="72"/>
        <end position="269"/>
    </location>
</feature>
<evidence type="ECO:0000256" key="5">
    <source>
        <dbReference type="PROSITE-ProRule" id="PRU01161"/>
    </source>
</evidence>
<evidence type="ECO:0000256" key="3">
    <source>
        <dbReference type="ARBA" id="ARBA00022963"/>
    </source>
</evidence>
<dbReference type="AlphaFoldDB" id="A0AAP0HKY8"/>
<sequence>MAAALAASPMIDTNLEVDKLTYEIFSILETKFLFGAYDDPKLFLSGKSNNSPAPPVKNHHRRGGVAGKVRILSVDGGGTTDGILAGVSLAHLEERLRSKSGDPDARVADFFDVAAGSGAGGILASLLFTRGKDGRPIMKADEALQFLIKNRRKLMTTCNSGGFFRRIFRPETSSEKLFRRAFGEATLKDTLKPVLIPCYDLATRAPFVFSRADALETDGYDFAMRQVCAATMADPTVAGAAEMRSVDKRTRIVAVDGGVAMNNPTAAAITHVLNNKQEFPFCDSVEDLLVVSLGNGESASAAARRADPTMSPAAGFLKIAGEGASDMVDQAVSMAFGEMMQNNYVRIQASGFMMNNLNARDHVEMAEEMLKQRNVESVLFRGKKIVEKTNLDKLEIFAGELVKEQERRKSSILPVVVLKQASPRTSSATLSTVSFC</sequence>
<dbReference type="Pfam" id="PF01734">
    <property type="entry name" value="Patatin"/>
    <property type="match status" value="1"/>
</dbReference>
<organism evidence="8 9">
    <name type="scientific">Stephania cephalantha</name>
    <dbReference type="NCBI Taxonomy" id="152367"/>
    <lineage>
        <taxon>Eukaryota</taxon>
        <taxon>Viridiplantae</taxon>
        <taxon>Streptophyta</taxon>
        <taxon>Embryophyta</taxon>
        <taxon>Tracheophyta</taxon>
        <taxon>Spermatophyta</taxon>
        <taxon>Magnoliopsida</taxon>
        <taxon>Ranunculales</taxon>
        <taxon>Menispermaceae</taxon>
        <taxon>Menispermoideae</taxon>
        <taxon>Cissampelideae</taxon>
        <taxon>Stephania</taxon>
    </lineage>
</organism>
<dbReference type="Proteomes" id="UP001419268">
    <property type="component" value="Unassembled WGS sequence"/>
</dbReference>
<evidence type="ECO:0000256" key="1">
    <source>
        <dbReference type="ARBA" id="ARBA00010240"/>
    </source>
</evidence>
<reference evidence="8 9" key="1">
    <citation type="submission" date="2024-01" db="EMBL/GenBank/DDBJ databases">
        <title>Genome assemblies of Stephania.</title>
        <authorList>
            <person name="Yang L."/>
        </authorList>
    </citation>
    <scope>NUCLEOTIDE SEQUENCE [LARGE SCALE GENOMIC DNA]</scope>
    <source>
        <strain evidence="8">JXDWG</strain>
        <tissue evidence="8">Leaf</tissue>
    </source>
</reference>
<dbReference type="Gene3D" id="3.40.1090.10">
    <property type="entry name" value="Cytosolic phospholipase A2 catalytic domain"/>
    <property type="match status" value="1"/>
</dbReference>
<keyword evidence="3 6" id="KW-0442">Lipid degradation</keyword>
<evidence type="ECO:0000256" key="6">
    <source>
        <dbReference type="RuleBase" id="RU361262"/>
    </source>
</evidence>
<keyword evidence="2 6" id="KW-0378">Hydrolase</keyword>
<accession>A0AAP0HKY8</accession>
<keyword evidence="4 6" id="KW-0443">Lipid metabolism</keyword>
<evidence type="ECO:0000256" key="2">
    <source>
        <dbReference type="ARBA" id="ARBA00022801"/>
    </source>
</evidence>
<comment type="similarity">
    <text evidence="1 6">Belongs to the patatin family.</text>
</comment>
<dbReference type="PANTHER" id="PTHR32241">
    <property type="entry name" value="PATATIN-LIKE PROTEIN 6"/>
    <property type="match status" value="1"/>
</dbReference>
<feature type="short sequence motif" description="DGA/G" evidence="5">
    <location>
        <begin position="256"/>
        <end position="258"/>
    </location>
</feature>
<dbReference type="SUPFAM" id="SSF52151">
    <property type="entry name" value="FabD/lysophospholipase-like"/>
    <property type="match status" value="1"/>
</dbReference>
<dbReference type="InterPro" id="IPR016035">
    <property type="entry name" value="Acyl_Trfase/lysoPLipase"/>
</dbReference>
<evidence type="ECO:0000313" key="9">
    <source>
        <dbReference type="Proteomes" id="UP001419268"/>
    </source>
</evidence>
<dbReference type="InterPro" id="IPR002641">
    <property type="entry name" value="PNPLA_dom"/>
</dbReference>
<dbReference type="GO" id="GO:0016042">
    <property type="term" value="P:lipid catabolic process"/>
    <property type="evidence" value="ECO:0007669"/>
    <property type="project" value="UniProtKB-KW"/>
</dbReference>
<dbReference type="PROSITE" id="PS51635">
    <property type="entry name" value="PNPLA"/>
    <property type="match status" value="1"/>
</dbReference>
<dbReference type="EC" id="3.1.1.-" evidence="6"/>
<comment type="caution">
    <text evidence="8">The sequence shown here is derived from an EMBL/GenBank/DDBJ whole genome shotgun (WGS) entry which is preliminary data.</text>
</comment>
<dbReference type="GO" id="GO:0016787">
    <property type="term" value="F:hydrolase activity"/>
    <property type="evidence" value="ECO:0007669"/>
    <property type="project" value="UniProtKB-KW"/>
</dbReference>
<gene>
    <name evidence="8" type="ORF">Scep_027609</name>
</gene>
<dbReference type="EMBL" id="JBBNAG010000012">
    <property type="protein sequence ID" value="KAK9088527.1"/>
    <property type="molecule type" value="Genomic_DNA"/>
</dbReference>
<dbReference type="CDD" id="cd07199">
    <property type="entry name" value="Pat17_PNPLA8_PNPLA9_like"/>
    <property type="match status" value="1"/>
</dbReference>